<keyword evidence="1" id="KW-1133">Transmembrane helix</keyword>
<evidence type="ECO:0000313" key="2">
    <source>
        <dbReference type="EMBL" id="GAB37452.1"/>
    </source>
</evidence>
<evidence type="ECO:0000313" key="3">
    <source>
        <dbReference type="Proteomes" id="UP000005845"/>
    </source>
</evidence>
<protein>
    <submittedName>
        <fullName evidence="2">Uncharacterized protein</fullName>
    </submittedName>
</protein>
<dbReference type="RefSeq" id="WP_005202108.1">
    <property type="nucleotide sequence ID" value="NZ_BAFC01000007.1"/>
</dbReference>
<keyword evidence="1" id="KW-0812">Transmembrane</keyword>
<feature type="transmembrane region" description="Helical" evidence="1">
    <location>
        <begin position="64"/>
        <end position="83"/>
    </location>
</feature>
<keyword evidence="1" id="KW-0472">Membrane</keyword>
<accession>H5TVE4</accession>
<comment type="caution">
    <text evidence="2">The sequence shown here is derived from an EMBL/GenBank/DDBJ whole genome shotgun (WGS) entry which is preliminary data.</text>
</comment>
<reference evidence="2 3" key="1">
    <citation type="submission" date="2012-02" db="EMBL/GenBank/DDBJ databases">
        <title>Whole genome shotgun sequence of Gordonia sputi NBRC 100414.</title>
        <authorList>
            <person name="Yoshida I."/>
            <person name="Hosoyama A."/>
            <person name="Tsuchikane K."/>
            <person name="Katsumata H."/>
            <person name="Yamazaki S."/>
            <person name="Fujita N."/>
        </authorList>
    </citation>
    <scope>NUCLEOTIDE SEQUENCE [LARGE SCALE GENOMIC DNA]</scope>
    <source>
        <strain evidence="2 3">NBRC 100414</strain>
    </source>
</reference>
<name>H5TVE4_9ACTN</name>
<feature type="transmembrane region" description="Helical" evidence="1">
    <location>
        <begin position="95"/>
        <end position="115"/>
    </location>
</feature>
<dbReference type="AlphaFoldDB" id="H5TVE4"/>
<keyword evidence="3" id="KW-1185">Reference proteome</keyword>
<organism evidence="2 3">
    <name type="scientific">Gordonia sputi NBRC 100414</name>
    <dbReference type="NCBI Taxonomy" id="1089453"/>
    <lineage>
        <taxon>Bacteria</taxon>
        <taxon>Bacillati</taxon>
        <taxon>Actinomycetota</taxon>
        <taxon>Actinomycetes</taxon>
        <taxon>Mycobacteriales</taxon>
        <taxon>Gordoniaceae</taxon>
        <taxon>Gordonia</taxon>
    </lineage>
</organism>
<dbReference type="EMBL" id="BAFC01000007">
    <property type="protein sequence ID" value="GAB37452.1"/>
    <property type="molecule type" value="Genomic_DNA"/>
</dbReference>
<proteinExistence type="predicted"/>
<evidence type="ECO:0000256" key="1">
    <source>
        <dbReference type="SAM" id="Phobius"/>
    </source>
</evidence>
<sequence length="133" mass="14769">MVYLSLALAAVAVGAWVLSYHRSSQPRRSPDLFIALSELNDSTSDHQRHAAEVIDEKHHLEARAGWPSAVIGLLSVMAVVFMVQDPSSTVNGNRLVWMTSELLVIALISAVWTVWCVQRAARLTVRQAGLHRW</sequence>
<dbReference type="eggNOG" id="ENOG5031VV3">
    <property type="taxonomic scope" value="Bacteria"/>
</dbReference>
<gene>
    <name evidence="2" type="ORF">GOSPT_007_00630</name>
</gene>
<dbReference type="Proteomes" id="UP000005845">
    <property type="component" value="Unassembled WGS sequence"/>
</dbReference>